<organism evidence="7 8">
    <name type="scientific">Tigheibacillus jepli</name>
    <dbReference type="NCBI Taxonomy" id="3035914"/>
    <lineage>
        <taxon>Bacteria</taxon>
        <taxon>Bacillati</taxon>
        <taxon>Bacillota</taxon>
        <taxon>Bacilli</taxon>
        <taxon>Bacillales</taxon>
        <taxon>Bacillaceae</taxon>
        <taxon>Tigheibacillus</taxon>
    </lineage>
</organism>
<evidence type="ECO:0000256" key="1">
    <source>
        <dbReference type="ARBA" id="ARBA00023015"/>
    </source>
</evidence>
<dbReference type="InterPro" id="IPR018062">
    <property type="entry name" value="HTH_AraC-typ_CS"/>
</dbReference>
<evidence type="ECO:0000313" key="8">
    <source>
        <dbReference type="Proteomes" id="UP001228376"/>
    </source>
</evidence>
<evidence type="ECO:0000256" key="4">
    <source>
        <dbReference type="PROSITE-ProRule" id="PRU00169"/>
    </source>
</evidence>
<reference evidence="7 8" key="1">
    <citation type="submission" date="2023-10" db="EMBL/GenBank/DDBJ databases">
        <title>179-bfca-hs.</title>
        <authorList>
            <person name="Miliotis G."/>
            <person name="Sengupta P."/>
            <person name="Hameed A."/>
            <person name="Chuvochina M."/>
            <person name="Mcdonagh F."/>
            <person name="Simpson A.C."/>
            <person name="Singh N.K."/>
            <person name="Rekha P.D."/>
            <person name="Raman K."/>
            <person name="Hugenholtz P."/>
            <person name="Venkateswaran K."/>
        </authorList>
    </citation>
    <scope>NUCLEOTIDE SEQUENCE [LARGE SCALE GENOMIC DNA]</scope>
    <source>
        <strain evidence="7 8">179-BFC-A-HS</strain>
    </source>
</reference>
<feature type="domain" description="HTH araC/xylS-type" evidence="5">
    <location>
        <begin position="386"/>
        <end position="485"/>
    </location>
</feature>
<dbReference type="PANTHER" id="PTHR43280">
    <property type="entry name" value="ARAC-FAMILY TRANSCRIPTIONAL REGULATOR"/>
    <property type="match status" value="1"/>
</dbReference>
<evidence type="ECO:0000259" key="5">
    <source>
        <dbReference type="PROSITE" id="PS01124"/>
    </source>
</evidence>
<dbReference type="SUPFAM" id="SSF46689">
    <property type="entry name" value="Homeodomain-like"/>
    <property type="match status" value="1"/>
</dbReference>
<comment type="caution">
    <text evidence="4">Lacks conserved residue(s) required for the propagation of feature annotation.</text>
</comment>
<evidence type="ECO:0000259" key="6">
    <source>
        <dbReference type="PROSITE" id="PS50110"/>
    </source>
</evidence>
<dbReference type="InterPro" id="IPR001789">
    <property type="entry name" value="Sig_transdc_resp-reg_receiver"/>
</dbReference>
<dbReference type="InterPro" id="IPR018060">
    <property type="entry name" value="HTH_AraC"/>
</dbReference>
<protein>
    <submittedName>
        <fullName evidence="7">Helix-turn-helix domain-containing protein</fullName>
    </submittedName>
</protein>
<keyword evidence="2" id="KW-0238">DNA-binding</keyword>
<gene>
    <name evidence="7" type="ORF">P5G51_013770</name>
</gene>
<dbReference type="InterPro" id="IPR020449">
    <property type="entry name" value="Tscrpt_reg_AraC-type_HTH"/>
</dbReference>
<dbReference type="EMBL" id="JAROCA020000001">
    <property type="protein sequence ID" value="MDY0406316.1"/>
    <property type="molecule type" value="Genomic_DNA"/>
</dbReference>
<dbReference type="Gene3D" id="1.10.10.60">
    <property type="entry name" value="Homeodomain-like"/>
    <property type="match status" value="2"/>
</dbReference>
<dbReference type="PROSITE" id="PS01124">
    <property type="entry name" value="HTH_ARAC_FAMILY_2"/>
    <property type="match status" value="1"/>
</dbReference>
<name>A0ABU5CK59_9BACI</name>
<dbReference type="SMART" id="SM00342">
    <property type="entry name" value="HTH_ARAC"/>
    <property type="match status" value="1"/>
</dbReference>
<dbReference type="SUPFAM" id="SSF52172">
    <property type="entry name" value="CheY-like"/>
    <property type="match status" value="1"/>
</dbReference>
<dbReference type="PRINTS" id="PR00032">
    <property type="entry name" value="HTHARAC"/>
</dbReference>
<dbReference type="PROSITE" id="PS50110">
    <property type="entry name" value="RESPONSE_REGULATORY"/>
    <property type="match status" value="1"/>
</dbReference>
<proteinExistence type="predicted"/>
<dbReference type="Pfam" id="PF12833">
    <property type="entry name" value="HTH_18"/>
    <property type="match status" value="1"/>
</dbReference>
<dbReference type="Proteomes" id="UP001228376">
    <property type="component" value="Unassembled WGS sequence"/>
</dbReference>
<evidence type="ECO:0000313" key="7">
    <source>
        <dbReference type="EMBL" id="MDY0406316.1"/>
    </source>
</evidence>
<evidence type="ECO:0000256" key="3">
    <source>
        <dbReference type="ARBA" id="ARBA00023163"/>
    </source>
</evidence>
<dbReference type="RefSeq" id="WP_306066399.1">
    <property type="nucleotide sequence ID" value="NZ_JAROCA020000001.1"/>
</dbReference>
<sequence>MATIYKLLIADRDKQELLGIKWLISKYSFPITTIKLADQIGEVIDELENELPDILCIELDMIPEDKWEMVKSHIQLYARQVVAITAESTFERARQAMSVKAIDLWVKPLSPSRLKKTLQEAVHNREPSVPHIPNGERNNGIGYEDLFIDNNIPFVYPVHMLRTETMEDLNHLRMFIEQFDFYSEPITFSTSDRIILVFKDPFPDQLKQAQRFLREWENISGKSLAIAVYDELGNEDSLHVIYQKLIEVMETTFFTGYNQVLSVKGYHQWKSIDPFLTTEEQRKWVHMLAEKKGSEIKKWMYEEFFDIKAPYPDPGMLRTRLTSILAQVRRFMISKGLHNSEDAYKKTFHSILYSPVLYRIVQDVILFVNHLFQEIEKSDNRIDVIESAIVYMEENYHDYTLTLTEVAAHVDRSASYLSHIISEKYGQSFSELLLYIRMERAKELLSTTDDTIQNISASVGFNNPNYFSRVFKMYTGKTPRDWKGK</sequence>
<dbReference type="PROSITE" id="PS00041">
    <property type="entry name" value="HTH_ARAC_FAMILY_1"/>
    <property type="match status" value="1"/>
</dbReference>
<keyword evidence="1" id="KW-0805">Transcription regulation</keyword>
<dbReference type="InterPro" id="IPR011006">
    <property type="entry name" value="CheY-like_superfamily"/>
</dbReference>
<feature type="domain" description="Response regulatory" evidence="6">
    <location>
        <begin position="6"/>
        <end position="122"/>
    </location>
</feature>
<dbReference type="Gene3D" id="3.40.50.2300">
    <property type="match status" value="1"/>
</dbReference>
<keyword evidence="8" id="KW-1185">Reference proteome</keyword>
<keyword evidence="3" id="KW-0804">Transcription</keyword>
<accession>A0ABU5CK59</accession>
<evidence type="ECO:0000256" key="2">
    <source>
        <dbReference type="ARBA" id="ARBA00023125"/>
    </source>
</evidence>
<dbReference type="PANTHER" id="PTHR43280:SF28">
    <property type="entry name" value="HTH-TYPE TRANSCRIPTIONAL ACTIVATOR RHAS"/>
    <property type="match status" value="1"/>
</dbReference>
<comment type="caution">
    <text evidence="7">The sequence shown here is derived from an EMBL/GenBank/DDBJ whole genome shotgun (WGS) entry which is preliminary data.</text>
</comment>
<dbReference type="InterPro" id="IPR009057">
    <property type="entry name" value="Homeodomain-like_sf"/>
</dbReference>